<evidence type="ECO:0000256" key="1">
    <source>
        <dbReference type="SAM" id="MobiDB-lite"/>
    </source>
</evidence>
<feature type="compositionally biased region" description="Acidic residues" evidence="1">
    <location>
        <begin position="41"/>
        <end position="58"/>
    </location>
</feature>
<gene>
    <name evidence="2" type="ordered locus">LOC_Os10g30820</name>
</gene>
<organism evidence="2">
    <name type="scientific">Oryza sativa subsp. japonica</name>
    <name type="common">Rice</name>
    <dbReference type="NCBI Taxonomy" id="39947"/>
    <lineage>
        <taxon>Eukaryota</taxon>
        <taxon>Viridiplantae</taxon>
        <taxon>Streptophyta</taxon>
        <taxon>Embryophyta</taxon>
        <taxon>Tracheophyta</taxon>
        <taxon>Spermatophyta</taxon>
        <taxon>Magnoliopsida</taxon>
        <taxon>Liliopsida</taxon>
        <taxon>Poales</taxon>
        <taxon>Poaceae</taxon>
        <taxon>BOP clade</taxon>
        <taxon>Oryzoideae</taxon>
        <taxon>Oryzeae</taxon>
        <taxon>Oryzinae</taxon>
        <taxon>Oryza</taxon>
        <taxon>Oryza sativa</taxon>
    </lineage>
</organism>
<sequence>MKRSGGPSEDNDIVSLFRKHEAKKIATSSSSSNGFIGDEAPVPEEEPPQAPTIDDEAPVPEVNAPHYPIYDVNRLESDPGLRLPISSYPANDQDSVRRAYILKGPWQKYSHQFPAKNIYGLLEEKFLATSLTASRPEKLMRAYALAASFSGKIEIFQVRLKNF</sequence>
<name>Q337S6_ORYSJ</name>
<reference evidence="2" key="3">
    <citation type="submission" date="2006-07" db="EMBL/GenBank/DDBJ databases">
        <authorList>
            <person name="Buell R."/>
        </authorList>
    </citation>
    <scope>NUCLEOTIDE SEQUENCE</scope>
</reference>
<feature type="region of interest" description="Disordered" evidence="1">
    <location>
        <begin position="23"/>
        <end position="64"/>
    </location>
</feature>
<evidence type="ECO:0000313" key="2">
    <source>
        <dbReference type="EMBL" id="ABB47714.1"/>
    </source>
</evidence>
<dbReference type="EMBL" id="DP000086">
    <property type="protein sequence ID" value="ABB47714.1"/>
    <property type="molecule type" value="Genomic_DNA"/>
</dbReference>
<dbReference type="AlphaFoldDB" id="Q337S6"/>
<accession>Q337S6</accession>
<protein>
    <submittedName>
        <fullName evidence="2">Uncharacterized protein</fullName>
    </submittedName>
</protein>
<reference evidence="2" key="1">
    <citation type="journal article" date="2003" name="Science">
        <title>In-depth view of structure, activity, and evolution of rice chromosome 10.</title>
        <authorList>
            <consortium name="Rice Chromosome 10 Sequencing Consortium"/>
        </authorList>
    </citation>
    <scope>NUCLEOTIDE SEQUENCE [LARGE SCALE GENOMIC DNA]</scope>
</reference>
<proteinExistence type="predicted"/>
<reference evidence="2" key="2">
    <citation type="submission" date="2003-05" db="EMBL/GenBank/DDBJ databases">
        <authorList>
            <person name="Buell C.R."/>
            <person name="Wing R.A."/>
            <person name="McCombie W.R."/>
            <person name="Messing J."/>
            <person name="Yuan Q."/>
            <person name="Ouyang S."/>
        </authorList>
    </citation>
    <scope>NUCLEOTIDE SEQUENCE</scope>
</reference>